<keyword evidence="1" id="KW-0472">Membrane</keyword>
<dbReference type="InterPro" id="IPR036305">
    <property type="entry name" value="RGS_sf"/>
</dbReference>
<dbReference type="InParanoid" id="A0A168MGT1"/>
<keyword evidence="4" id="KW-1185">Reference proteome</keyword>
<dbReference type="STRING" id="4829.A0A168MGT1"/>
<sequence>MNDHNLPTLQQILERKTQPPLCLYNYYVVMRDRLYMEEVLDFYLDVQHHEQLWRRYTRSPSGDNQQAVINSAQHLLKHYLAPSAAKELTQLPVALKHTIRTDMERNHRVDPAVFNQAKNYLFELMQRQAYPKFLRVKVWGNVTLWQQLGRMAVGLVALLVALATGLSLIFLGYPTWGVRCWVFLPFWIGVFNLSVFLTGLDPLWVLLFDISETTPFRFNKIKQSQVKRILWSRSVWVMAISLTITS</sequence>
<dbReference type="InterPro" id="IPR044926">
    <property type="entry name" value="RGS_subdomain_2"/>
</dbReference>
<evidence type="ECO:0000256" key="1">
    <source>
        <dbReference type="SAM" id="Phobius"/>
    </source>
</evidence>
<dbReference type="PANTHER" id="PTHR13155:SF1">
    <property type="entry name" value="A-KINASE ANCHOR PROTEIN 10, MITOCHONDRIAL"/>
    <property type="match status" value="1"/>
</dbReference>
<dbReference type="Pfam" id="PF00615">
    <property type="entry name" value="RGS"/>
    <property type="match status" value="1"/>
</dbReference>
<evidence type="ECO:0000259" key="2">
    <source>
        <dbReference type="PROSITE" id="PS50132"/>
    </source>
</evidence>
<evidence type="ECO:0000313" key="3">
    <source>
        <dbReference type="EMBL" id="SAL98488.1"/>
    </source>
</evidence>
<dbReference type="OrthoDB" id="5876363at2759"/>
<dbReference type="PANTHER" id="PTHR13155">
    <property type="entry name" value="A-KINASE ANCHOR PROTEINS"/>
    <property type="match status" value="1"/>
</dbReference>
<dbReference type="PROSITE" id="PS50132">
    <property type="entry name" value="RGS"/>
    <property type="match status" value="1"/>
</dbReference>
<feature type="transmembrane region" description="Helical" evidence="1">
    <location>
        <begin position="152"/>
        <end position="173"/>
    </location>
</feature>
<keyword evidence="1" id="KW-0812">Transmembrane</keyword>
<dbReference type="InterPro" id="IPR016137">
    <property type="entry name" value="RGS"/>
</dbReference>
<feature type="transmembrane region" description="Helical" evidence="1">
    <location>
        <begin position="185"/>
        <end position="208"/>
    </location>
</feature>
<dbReference type="EMBL" id="LT552109">
    <property type="protein sequence ID" value="SAL98488.1"/>
    <property type="molecule type" value="Genomic_DNA"/>
</dbReference>
<evidence type="ECO:0000313" key="4">
    <source>
        <dbReference type="Proteomes" id="UP000078561"/>
    </source>
</evidence>
<dbReference type="GO" id="GO:0005886">
    <property type="term" value="C:plasma membrane"/>
    <property type="evidence" value="ECO:0007669"/>
    <property type="project" value="TreeGrafter"/>
</dbReference>
<proteinExistence type="predicted"/>
<dbReference type="OMA" id="HTIRTDM"/>
<dbReference type="GO" id="GO:0008104">
    <property type="term" value="P:intracellular protein localization"/>
    <property type="evidence" value="ECO:0007669"/>
    <property type="project" value="TreeGrafter"/>
</dbReference>
<feature type="domain" description="RGS" evidence="2">
    <location>
        <begin position="37"/>
        <end position="143"/>
    </location>
</feature>
<accession>A0A168MGT1</accession>
<dbReference type="AlphaFoldDB" id="A0A168MGT1"/>
<name>A0A168MGT1_ABSGL</name>
<dbReference type="FunCoup" id="A0A168MGT1">
    <property type="interactions" value="126"/>
</dbReference>
<gene>
    <name evidence="3" type="primary">ABSGL_04025.1 scaffold 4782</name>
</gene>
<dbReference type="SUPFAM" id="SSF48097">
    <property type="entry name" value="Regulator of G-protein signaling, RGS"/>
    <property type="match status" value="1"/>
</dbReference>
<dbReference type="SMART" id="SM00315">
    <property type="entry name" value="RGS"/>
    <property type="match status" value="1"/>
</dbReference>
<dbReference type="Gene3D" id="1.10.167.10">
    <property type="entry name" value="Regulator of G-protein Signalling 4, domain 2"/>
    <property type="match status" value="1"/>
</dbReference>
<protein>
    <recommendedName>
        <fullName evidence="2">RGS domain-containing protein</fullName>
    </recommendedName>
</protein>
<reference evidence="3" key="1">
    <citation type="submission" date="2016-04" db="EMBL/GenBank/DDBJ databases">
        <authorList>
            <person name="Evans L.H."/>
            <person name="Alamgir A."/>
            <person name="Owens N."/>
            <person name="Weber N.D."/>
            <person name="Virtaneva K."/>
            <person name="Barbian K."/>
            <person name="Babar A."/>
            <person name="Rosenke K."/>
        </authorList>
    </citation>
    <scope>NUCLEOTIDE SEQUENCE [LARGE SCALE GENOMIC DNA]</scope>
    <source>
        <strain evidence="3">CBS 101.48</strain>
    </source>
</reference>
<dbReference type="Proteomes" id="UP000078561">
    <property type="component" value="Unassembled WGS sequence"/>
</dbReference>
<dbReference type="InterPro" id="IPR052246">
    <property type="entry name" value="Cell_Polariz_PKAAnc"/>
</dbReference>
<organism evidence="3">
    <name type="scientific">Absidia glauca</name>
    <name type="common">Pin mould</name>
    <dbReference type="NCBI Taxonomy" id="4829"/>
    <lineage>
        <taxon>Eukaryota</taxon>
        <taxon>Fungi</taxon>
        <taxon>Fungi incertae sedis</taxon>
        <taxon>Mucoromycota</taxon>
        <taxon>Mucoromycotina</taxon>
        <taxon>Mucoromycetes</taxon>
        <taxon>Mucorales</taxon>
        <taxon>Cunninghamellaceae</taxon>
        <taxon>Absidia</taxon>
    </lineage>
</organism>
<keyword evidence="1" id="KW-1133">Transmembrane helix</keyword>
<feature type="transmembrane region" description="Helical" evidence="1">
    <location>
        <begin position="229"/>
        <end position="245"/>
    </location>
</feature>